<dbReference type="EMBL" id="CP003915">
    <property type="protein sequence ID" value="AHG64121.1"/>
    <property type="molecule type" value="Genomic_DNA"/>
</dbReference>
<dbReference type="Pfam" id="PF03401">
    <property type="entry name" value="TctC"/>
    <property type="match status" value="1"/>
</dbReference>
<evidence type="ECO:0000313" key="3">
    <source>
        <dbReference type="EMBL" id="AHG64121.1"/>
    </source>
</evidence>
<dbReference type="PIRSF" id="PIRSF017082">
    <property type="entry name" value="YflP"/>
    <property type="match status" value="1"/>
</dbReference>
<dbReference type="SUPFAM" id="SSF53850">
    <property type="entry name" value="Periplasmic binding protein-like II"/>
    <property type="match status" value="1"/>
</dbReference>
<dbReference type="Gene3D" id="3.40.190.150">
    <property type="entry name" value="Bordetella uptake gene, domain 1"/>
    <property type="match status" value="1"/>
</dbReference>
<organism evidence="3 4">
    <name type="scientific">Advenella mimigardefordensis (strain DSM 17166 / LMG 22922 / DPN7)</name>
    <dbReference type="NCBI Taxonomy" id="1247726"/>
    <lineage>
        <taxon>Bacteria</taxon>
        <taxon>Pseudomonadati</taxon>
        <taxon>Pseudomonadota</taxon>
        <taxon>Betaproteobacteria</taxon>
        <taxon>Burkholderiales</taxon>
        <taxon>Alcaligenaceae</taxon>
    </lineage>
</organism>
<gene>
    <name evidence="3" type="ORF">MIM_c20420</name>
</gene>
<sequence>MQNLKLSRRALLISSAALFMRPLRAQTFPSRPIRIIVGFGPGGTTDVIARSYGQLMSEQLNVSVIVDNKPGGNQINAIRTLLNSPPDGYTLYAATGSSLVQNPAIKKDLIYDPLKDFSYIGLAAKNPGVIFCNQKLPVNTLNDLVTYAAANPGQLNYASAGVGTSGHFAGEAFLHATGVKITHIPYKADAEVIREVMGGAIDMSIMTTLNTTQAIKSGKIKALAVCTASRLPYLPDVPTLRESGFNNLDVLDPYTFISLVGPAGISAATQNQLNAAMNKAATSVAFAAKIRDTLYTEPMRSSPASFREFTEKQISVWQKLAKSMTLPV</sequence>
<dbReference type="PATRIC" id="fig|1247726.3.peg.2247"/>
<dbReference type="Proteomes" id="UP000019095">
    <property type="component" value="Chromosome"/>
</dbReference>
<dbReference type="PANTHER" id="PTHR42928:SF5">
    <property type="entry name" value="BLR1237 PROTEIN"/>
    <property type="match status" value="1"/>
</dbReference>
<reference evidence="3 4" key="1">
    <citation type="journal article" date="2014" name="Microbiology">
        <title>Unravelling the complete genome sequence of Advenella mimigardefordensis strain DPN7T and novel insights in the catabolism of the xenobiotic polythioester precursor 3,3'-dithiodipropionate.</title>
        <authorList>
            <person name="Wubbeler J.H."/>
            <person name="Hiessl S."/>
            <person name="Schuldes J."/>
            <person name="Thurmer A."/>
            <person name="Daniel R."/>
            <person name="Steinbuchel A."/>
        </authorList>
    </citation>
    <scope>NUCLEOTIDE SEQUENCE [LARGE SCALE GENOMIC DNA]</scope>
    <source>
        <strain evidence="4">DSM 17166 / LMG 22922 / DPN7</strain>
    </source>
</reference>
<dbReference type="RefSeq" id="WP_025372757.1">
    <property type="nucleotide sequence ID" value="NZ_CP003915.1"/>
</dbReference>
<protein>
    <submittedName>
        <fullName evidence="3">Putative Bug-like extracytoplasmic solute binding receptor, TTT family</fullName>
    </submittedName>
</protein>
<keyword evidence="4" id="KW-1185">Reference proteome</keyword>
<dbReference type="PANTHER" id="PTHR42928">
    <property type="entry name" value="TRICARBOXYLATE-BINDING PROTEIN"/>
    <property type="match status" value="1"/>
</dbReference>
<keyword evidence="3" id="KW-0675">Receptor</keyword>
<dbReference type="KEGG" id="amim:MIM_c20420"/>
<comment type="similarity">
    <text evidence="1">Belongs to the UPF0065 (bug) family.</text>
</comment>
<feature type="signal peptide" evidence="2">
    <location>
        <begin position="1"/>
        <end position="25"/>
    </location>
</feature>
<dbReference type="eggNOG" id="COG3181">
    <property type="taxonomic scope" value="Bacteria"/>
</dbReference>
<evidence type="ECO:0000313" key="4">
    <source>
        <dbReference type="Proteomes" id="UP000019095"/>
    </source>
</evidence>
<dbReference type="Gene3D" id="3.40.190.10">
    <property type="entry name" value="Periplasmic binding protein-like II"/>
    <property type="match status" value="1"/>
</dbReference>
<accession>W0PBJ9</accession>
<evidence type="ECO:0000256" key="1">
    <source>
        <dbReference type="ARBA" id="ARBA00006987"/>
    </source>
</evidence>
<proteinExistence type="inferred from homology"/>
<feature type="chain" id="PRO_5004792770" evidence="2">
    <location>
        <begin position="26"/>
        <end position="328"/>
    </location>
</feature>
<dbReference type="InterPro" id="IPR005064">
    <property type="entry name" value="BUG"/>
</dbReference>
<dbReference type="AlphaFoldDB" id="W0PBJ9"/>
<dbReference type="HOGENOM" id="CLU_045683_0_1_4"/>
<keyword evidence="2" id="KW-0732">Signal</keyword>
<dbReference type="OrthoDB" id="8678477at2"/>
<dbReference type="InterPro" id="IPR042100">
    <property type="entry name" value="Bug_dom1"/>
</dbReference>
<dbReference type="STRING" id="1247726.MIM_c20420"/>
<dbReference type="CDD" id="cd07012">
    <property type="entry name" value="PBP2_Bug_TTT"/>
    <property type="match status" value="1"/>
</dbReference>
<name>W0PBJ9_ADVMD</name>
<evidence type="ECO:0000256" key="2">
    <source>
        <dbReference type="SAM" id="SignalP"/>
    </source>
</evidence>